<dbReference type="SUPFAM" id="SSF56059">
    <property type="entry name" value="Glutathione synthetase ATP-binding domain-like"/>
    <property type="match status" value="1"/>
</dbReference>
<keyword evidence="2" id="KW-0479">Metal-binding</keyword>
<evidence type="ECO:0000256" key="3">
    <source>
        <dbReference type="ARBA" id="ARBA00022741"/>
    </source>
</evidence>
<dbReference type="AlphaFoldDB" id="A0A934R4T2"/>
<feature type="domain" description="Glutathionylspermidine synthase pre-ATP-grasp-like" evidence="6">
    <location>
        <begin position="16"/>
        <end position="379"/>
    </location>
</feature>
<keyword evidence="4" id="KW-0067">ATP-binding</keyword>
<dbReference type="GO" id="GO:0016874">
    <property type="term" value="F:ligase activity"/>
    <property type="evidence" value="ECO:0007669"/>
    <property type="project" value="UniProtKB-KW"/>
</dbReference>
<dbReference type="GO" id="GO:0005524">
    <property type="term" value="F:ATP binding"/>
    <property type="evidence" value="ECO:0007669"/>
    <property type="project" value="UniProtKB-KW"/>
</dbReference>
<comment type="caution">
    <text evidence="7">The sequence shown here is derived from an EMBL/GenBank/DDBJ whole genome shotgun (WGS) entry which is preliminary data.</text>
</comment>
<dbReference type="Proteomes" id="UP000600139">
    <property type="component" value="Unassembled WGS sequence"/>
</dbReference>
<keyword evidence="8" id="KW-1185">Reference proteome</keyword>
<dbReference type="Pfam" id="PF03738">
    <property type="entry name" value="GSP_synth"/>
    <property type="match status" value="1"/>
</dbReference>
<reference evidence="7" key="1">
    <citation type="submission" date="2021-01" db="EMBL/GenBank/DDBJ databases">
        <title>Modified the classification status of verrucomicrobia.</title>
        <authorList>
            <person name="Feng X."/>
        </authorList>
    </citation>
    <scope>NUCLEOTIDE SEQUENCE</scope>
    <source>
        <strain evidence="7">JCM 18052</strain>
    </source>
</reference>
<keyword evidence="3" id="KW-0547">Nucleotide-binding</keyword>
<dbReference type="RefSeq" id="WP_200350435.1">
    <property type="nucleotide sequence ID" value="NZ_BAABHZ010000012.1"/>
</dbReference>
<dbReference type="SUPFAM" id="SSF52440">
    <property type="entry name" value="PreATP-grasp domain"/>
    <property type="match status" value="1"/>
</dbReference>
<dbReference type="InterPro" id="IPR005494">
    <property type="entry name" value="GSPS_pre-ATP-grasp-like_dom"/>
</dbReference>
<accession>A0A934R4T2</accession>
<evidence type="ECO:0000313" key="7">
    <source>
        <dbReference type="EMBL" id="MBK1815475.1"/>
    </source>
</evidence>
<evidence type="ECO:0000256" key="5">
    <source>
        <dbReference type="ARBA" id="ARBA00022842"/>
    </source>
</evidence>
<evidence type="ECO:0000313" key="8">
    <source>
        <dbReference type="Proteomes" id="UP000600139"/>
    </source>
</evidence>
<evidence type="ECO:0000256" key="4">
    <source>
        <dbReference type="ARBA" id="ARBA00022840"/>
    </source>
</evidence>
<proteinExistence type="predicted"/>
<organism evidence="7 8">
    <name type="scientific">Luteolibacter yonseiensis</name>
    <dbReference type="NCBI Taxonomy" id="1144680"/>
    <lineage>
        <taxon>Bacteria</taxon>
        <taxon>Pseudomonadati</taxon>
        <taxon>Verrucomicrobiota</taxon>
        <taxon>Verrucomicrobiia</taxon>
        <taxon>Verrucomicrobiales</taxon>
        <taxon>Verrucomicrobiaceae</taxon>
        <taxon>Luteolibacter</taxon>
    </lineage>
</organism>
<evidence type="ECO:0000259" key="6">
    <source>
        <dbReference type="Pfam" id="PF03738"/>
    </source>
</evidence>
<dbReference type="EMBL" id="JAENIK010000008">
    <property type="protein sequence ID" value="MBK1815475.1"/>
    <property type="molecule type" value="Genomic_DNA"/>
</dbReference>
<keyword evidence="1" id="KW-0436">Ligase</keyword>
<evidence type="ECO:0000256" key="1">
    <source>
        <dbReference type="ARBA" id="ARBA00022598"/>
    </source>
</evidence>
<sequence length="381" mass="43449">MKTDIRLENNAPRAGWRQRVEEAGLIWHGADGEPYWTEDEHLVLTMKAAETLEDAATELHALCLEACEEIIRRDWWGRLAIPESAIGLVQTSWMTQDLSLYGRFDLAWDGKGDPKLLEYNADTPTSLLEAAVIQWQWLEEVAPESDQLNSIHEALVERWKSVSENRIHFACAWENLEDRQTIAYLAETAEQAGKSVELLDISDIGFSPGGRFTDPDEQDIDKLFKLYPWEWMAQEPFFAEIGQERPRFIEPAWKMMLSNKGILPILWELNPGHPLLLPAYLKKEELHSQGVQFWVEKPFFGREGAGVSVMNRGDRIHAGTSGHESEPVVYQKHANLFNAGGRHFVWGLWMVGDECRGLSARGDRSPVTGNLSRFFPHRIDG</sequence>
<dbReference type="Gene3D" id="3.30.1490.330">
    <property type="match status" value="1"/>
</dbReference>
<protein>
    <submittedName>
        <fullName evidence="7">Glutathionylspermidine synthase family protein</fullName>
    </submittedName>
</protein>
<dbReference type="GO" id="GO:0046872">
    <property type="term" value="F:metal ion binding"/>
    <property type="evidence" value="ECO:0007669"/>
    <property type="project" value="UniProtKB-KW"/>
</dbReference>
<name>A0A934R4T2_9BACT</name>
<dbReference type="InterPro" id="IPR016185">
    <property type="entry name" value="PreATP-grasp_dom_sf"/>
</dbReference>
<evidence type="ECO:0000256" key="2">
    <source>
        <dbReference type="ARBA" id="ARBA00022723"/>
    </source>
</evidence>
<gene>
    <name evidence="7" type="ORF">JIN84_07610</name>
</gene>
<keyword evidence="5" id="KW-0460">Magnesium</keyword>